<gene>
    <name evidence="2" type="ORF">dnl_51730</name>
</gene>
<evidence type="ECO:0000259" key="1">
    <source>
        <dbReference type="Pfam" id="PF12225"/>
    </source>
</evidence>
<protein>
    <submittedName>
        <fullName evidence="2">Methylene-tetrahydrofolate reductase C terminal domain-containing protein</fullName>
    </submittedName>
</protein>
<dbReference type="RefSeq" id="WP_207688676.1">
    <property type="nucleotide sequence ID" value="NZ_CP061799.1"/>
</dbReference>
<dbReference type="AlphaFoldDB" id="A0A975BBW7"/>
<dbReference type="KEGG" id="dli:dnl_51730"/>
<dbReference type="EMBL" id="CP061799">
    <property type="protein sequence ID" value="QTA82789.1"/>
    <property type="molecule type" value="Genomic_DNA"/>
</dbReference>
<keyword evidence="3" id="KW-1185">Reference proteome</keyword>
<dbReference type="PANTHER" id="PTHR38755:SF1">
    <property type="entry name" value="METHYLENE-TETRAHYDROFOLATE REDUCTASE C-TERMINAL DOMAIN-CONTAINING PROTEIN"/>
    <property type="match status" value="1"/>
</dbReference>
<dbReference type="InterPro" id="IPR022026">
    <property type="entry name" value="DUF5981"/>
</dbReference>
<dbReference type="PANTHER" id="PTHR38755">
    <property type="entry name" value="5,10-METHYLENETETRAHYDROFOLATE REDUCTASE"/>
    <property type="match status" value="1"/>
</dbReference>
<proteinExistence type="predicted"/>
<dbReference type="Pfam" id="PF12225">
    <property type="entry name" value="DUF5981"/>
    <property type="match status" value="1"/>
</dbReference>
<reference evidence="2" key="1">
    <citation type="journal article" date="2021" name="Microb. Physiol.">
        <title>Proteogenomic Insights into the Physiology of Marine, Sulfate-Reducing, Filamentous Desulfonema limicola and Desulfonema magnum.</title>
        <authorList>
            <person name="Schnaars V."/>
            <person name="Wohlbrand L."/>
            <person name="Scheve S."/>
            <person name="Hinrichs C."/>
            <person name="Reinhardt R."/>
            <person name="Rabus R."/>
        </authorList>
    </citation>
    <scope>NUCLEOTIDE SEQUENCE</scope>
    <source>
        <strain evidence="2">5ac10</strain>
    </source>
</reference>
<evidence type="ECO:0000313" key="2">
    <source>
        <dbReference type="EMBL" id="QTA82789.1"/>
    </source>
</evidence>
<feature type="domain" description="Methylene-tetrahydrofolate reductase C-terminal-like" evidence="1">
    <location>
        <begin position="111"/>
        <end position="205"/>
    </location>
</feature>
<sequence length="235" mass="25882">MVKGKRKPFNEIKDMVKNHKKVLIVGCGGCVSVCYAGGLKEVGILCDQLNASFHQDDVQIDFDGYTVERQCNQDLLVELDNIVPGCDALLSMACGAGCQYLAERFPAIPVYPAINTMFIGVDKEIGIFEERCRACGDCVLGLTGGICPVTRCAKSLFNGPCGGTNGKNCEVSKDIPCAWLDIYERLKAIGQLDNIKKIKEPMQWKNTTRGTFIQEGYEDRYLEKEKGAGLLSRIH</sequence>
<evidence type="ECO:0000313" key="3">
    <source>
        <dbReference type="Proteomes" id="UP000663720"/>
    </source>
</evidence>
<name>A0A975BBW7_9BACT</name>
<organism evidence="2 3">
    <name type="scientific">Desulfonema limicola</name>
    <dbReference type="NCBI Taxonomy" id="45656"/>
    <lineage>
        <taxon>Bacteria</taxon>
        <taxon>Pseudomonadati</taxon>
        <taxon>Thermodesulfobacteriota</taxon>
        <taxon>Desulfobacteria</taxon>
        <taxon>Desulfobacterales</taxon>
        <taxon>Desulfococcaceae</taxon>
        <taxon>Desulfonema</taxon>
    </lineage>
</organism>
<dbReference type="Proteomes" id="UP000663720">
    <property type="component" value="Chromosome"/>
</dbReference>
<accession>A0A975BBW7</accession>